<dbReference type="GO" id="GO:0016787">
    <property type="term" value="F:hydrolase activity"/>
    <property type="evidence" value="ECO:0007669"/>
    <property type="project" value="UniProtKB-KW"/>
</dbReference>
<evidence type="ECO:0000313" key="2">
    <source>
        <dbReference type="Proteomes" id="UP000198718"/>
    </source>
</evidence>
<dbReference type="RefSeq" id="WP_090548953.1">
    <property type="nucleotide sequence ID" value="NZ_FNFP01000001.1"/>
</dbReference>
<dbReference type="EMBL" id="FNFP01000001">
    <property type="protein sequence ID" value="SDJ87773.1"/>
    <property type="molecule type" value="Genomic_DNA"/>
</dbReference>
<name>A0A1G8XBB5_9FIRM</name>
<dbReference type="STRING" id="393762.SAMN05660472_00170"/>
<dbReference type="InterPro" id="IPR026002">
    <property type="entry name" value="ATC_hydrolase-like"/>
</dbReference>
<reference evidence="1 2" key="1">
    <citation type="submission" date="2016-10" db="EMBL/GenBank/DDBJ databases">
        <authorList>
            <person name="de Groot N.N."/>
        </authorList>
    </citation>
    <scope>NUCLEOTIDE SEQUENCE [LARGE SCALE GENOMIC DNA]</scope>
    <source>
        <strain evidence="1 2">DSM 18346</strain>
    </source>
</reference>
<dbReference type="Proteomes" id="UP000198718">
    <property type="component" value="Unassembled WGS sequence"/>
</dbReference>
<dbReference type="AlphaFoldDB" id="A0A1G8XBB5"/>
<proteinExistence type="predicted"/>
<protein>
    <submittedName>
        <fullName evidence="1">L-2-amino-thiazoline-4-carboxylic acid hydrolase</fullName>
    </submittedName>
</protein>
<keyword evidence="1" id="KW-0378">Hydrolase</keyword>
<keyword evidence="2" id="KW-1185">Reference proteome</keyword>
<dbReference type="OrthoDB" id="5454254at2"/>
<organism evidence="1 2">
    <name type="scientific">Natronincola ferrireducens</name>
    <dbReference type="NCBI Taxonomy" id="393762"/>
    <lineage>
        <taxon>Bacteria</taxon>
        <taxon>Bacillati</taxon>
        <taxon>Bacillota</taxon>
        <taxon>Clostridia</taxon>
        <taxon>Peptostreptococcales</taxon>
        <taxon>Natronincolaceae</taxon>
        <taxon>Natronincola</taxon>
    </lineage>
</organism>
<dbReference type="Pfam" id="PF14196">
    <property type="entry name" value="ATC_hydrolase"/>
    <property type="match status" value="1"/>
</dbReference>
<accession>A0A1G8XBB5</accession>
<evidence type="ECO:0000313" key="1">
    <source>
        <dbReference type="EMBL" id="SDJ87773.1"/>
    </source>
</evidence>
<sequence>MCQACECEKTYTQEELTEAFRSAIEDRGRWFYLLHKYTPEGFDEIAEKAITEFGIAKGKGLGECKTAKDFANGILTGHAREAFAMEPIKLEEDESVIKFRHCALVEAWKKLGCSKEEVAHLCDLACFGDFGMVSVFPELKLEFKQLLARGEECCEMVITKK</sequence>
<gene>
    <name evidence="1" type="ORF">SAMN05660472_00170</name>
</gene>